<keyword evidence="3" id="KW-1185">Reference proteome</keyword>
<gene>
    <name evidence="2" type="ORF">PIB30_001394</name>
</gene>
<dbReference type="Gene3D" id="3.30.930.10">
    <property type="entry name" value="Bira Bifunctional Protein, Domain 2"/>
    <property type="match status" value="1"/>
</dbReference>
<dbReference type="PANTHER" id="PTHR43382">
    <property type="entry name" value="PROLYL-TRNA SYNTHETASE"/>
    <property type="match status" value="1"/>
</dbReference>
<dbReference type="PANTHER" id="PTHR43382:SF3">
    <property type="entry name" value="PROLINE--TRNA LIGASE, CHLOROPLASTIC_MITOCHONDRIAL"/>
    <property type="match status" value="1"/>
</dbReference>
<dbReference type="SUPFAM" id="SSF55681">
    <property type="entry name" value="Class II aaRS and biotin synthetases"/>
    <property type="match status" value="1"/>
</dbReference>
<evidence type="ECO:0008006" key="4">
    <source>
        <dbReference type="Google" id="ProtNLM"/>
    </source>
</evidence>
<accession>A0ABU6Z0J5</accession>
<evidence type="ECO:0000313" key="3">
    <source>
        <dbReference type="Proteomes" id="UP001341840"/>
    </source>
</evidence>
<protein>
    <recommendedName>
        <fullName evidence="4">Proline--tRNA ligase</fullName>
    </recommendedName>
</protein>
<feature type="region of interest" description="Disordered" evidence="1">
    <location>
        <begin position="23"/>
        <end position="56"/>
    </location>
</feature>
<dbReference type="InterPro" id="IPR004499">
    <property type="entry name" value="Pro-tRNA-ligase_IIa_arc-type"/>
</dbReference>
<organism evidence="2 3">
    <name type="scientific">Stylosanthes scabra</name>
    <dbReference type="NCBI Taxonomy" id="79078"/>
    <lineage>
        <taxon>Eukaryota</taxon>
        <taxon>Viridiplantae</taxon>
        <taxon>Streptophyta</taxon>
        <taxon>Embryophyta</taxon>
        <taxon>Tracheophyta</taxon>
        <taxon>Spermatophyta</taxon>
        <taxon>Magnoliopsida</taxon>
        <taxon>eudicotyledons</taxon>
        <taxon>Gunneridae</taxon>
        <taxon>Pentapetalae</taxon>
        <taxon>rosids</taxon>
        <taxon>fabids</taxon>
        <taxon>Fabales</taxon>
        <taxon>Fabaceae</taxon>
        <taxon>Papilionoideae</taxon>
        <taxon>50 kb inversion clade</taxon>
        <taxon>dalbergioids sensu lato</taxon>
        <taxon>Dalbergieae</taxon>
        <taxon>Pterocarpus clade</taxon>
        <taxon>Stylosanthes</taxon>
    </lineage>
</organism>
<sequence length="111" mass="12549">MCERISCENEELIVTARLTHLFSSPSMTQPPPWHSSPDAAQKTQNKSKNNKGSEQVITPRSQDFNVWYLDVIADAELADYGPIRGTMVIRPYGYAIWESIQKIFEFAGQGN</sequence>
<dbReference type="Proteomes" id="UP001341840">
    <property type="component" value="Unassembled WGS sequence"/>
</dbReference>
<proteinExistence type="predicted"/>
<feature type="compositionally biased region" description="Polar residues" evidence="1">
    <location>
        <begin position="41"/>
        <end position="56"/>
    </location>
</feature>
<evidence type="ECO:0000256" key="1">
    <source>
        <dbReference type="SAM" id="MobiDB-lite"/>
    </source>
</evidence>
<dbReference type="InterPro" id="IPR045864">
    <property type="entry name" value="aa-tRNA-synth_II/BPL/LPL"/>
</dbReference>
<reference evidence="2 3" key="1">
    <citation type="journal article" date="2023" name="Plants (Basel)">
        <title>Bridging the Gap: Combining Genomics and Transcriptomics Approaches to Understand Stylosanthes scabra, an Orphan Legume from the Brazilian Caatinga.</title>
        <authorList>
            <person name="Ferreira-Neto J.R.C."/>
            <person name="da Silva M.D."/>
            <person name="Binneck E."/>
            <person name="de Melo N.F."/>
            <person name="da Silva R.H."/>
            <person name="de Melo A.L.T.M."/>
            <person name="Pandolfi V."/>
            <person name="Bustamante F.O."/>
            <person name="Brasileiro-Vidal A.C."/>
            <person name="Benko-Iseppon A.M."/>
        </authorList>
    </citation>
    <scope>NUCLEOTIDE SEQUENCE [LARGE SCALE GENOMIC DNA]</scope>
    <source>
        <tissue evidence="2">Leaves</tissue>
    </source>
</reference>
<evidence type="ECO:0000313" key="2">
    <source>
        <dbReference type="EMBL" id="MED6215776.1"/>
    </source>
</evidence>
<comment type="caution">
    <text evidence="2">The sequence shown here is derived from an EMBL/GenBank/DDBJ whole genome shotgun (WGS) entry which is preliminary data.</text>
</comment>
<dbReference type="EMBL" id="JASCZI010271863">
    <property type="protein sequence ID" value="MED6215776.1"/>
    <property type="molecule type" value="Genomic_DNA"/>
</dbReference>
<name>A0ABU6Z0J5_9FABA</name>